<organism evidence="2 3">
    <name type="scientific">Pleurodeles waltl</name>
    <name type="common">Iberian ribbed newt</name>
    <dbReference type="NCBI Taxonomy" id="8319"/>
    <lineage>
        <taxon>Eukaryota</taxon>
        <taxon>Metazoa</taxon>
        <taxon>Chordata</taxon>
        <taxon>Craniata</taxon>
        <taxon>Vertebrata</taxon>
        <taxon>Euteleostomi</taxon>
        <taxon>Amphibia</taxon>
        <taxon>Batrachia</taxon>
        <taxon>Caudata</taxon>
        <taxon>Salamandroidea</taxon>
        <taxon>Salamandridae</taxon>
        <taxon>Pleurodelinae</taxon>
        <taxon>Pleurodeles</taxon>
    </lineage>
</organism>
<keyword evidence="3" id="KW-1185">Reference proteome</keyword>
<gene>
    <name evidence="2" type="ORF">NDU88_006211</name>
</gene>
<evidence type="ECO:0000313" key="2">
    <source>
        <dbReference type="EMBL" id="KAJ1174389.1"/>
    </source>
</evidence>
<name>A0AAV7TDI7_PLEWA</name>
<dbReference type="Proteomes" id="UP001066276">
    <property type="component" value="Chromosome 4_1"/>
</dbReference>
<feature type="domain" description="Reverse transcriptase" evidence="1">
    <location>
        <begin position="6"/>
        <end position="64"/>
    </location>
</feature>
<feature type="non-terminal residue" evidence="2">
    <location>
        <position position="1"/>
    </location>
</feature>
<reference evidence="2" key="1">
    <citation type="journal article" date="2022" name="bioRxiv">
        <title>Sequencing and chromosome-scale assembly of the giantPleurodeles waltlgenome.</title>
        <authorList>
            <person name="Brown T."/>
            <person name="Elewa A."/>
            <person name="Iarovenko S."/>
            <person name="Subramanian E."/>
            <person name="Araus A.J."/>
            <person name="Petzold A."/>
            <person name="Susuki M."/>
            <person name="Suzuki K.-i.T."/>
            <person name="Hayashi T."/>
            <person name="Toyoda A."/>
            <person name="Oliveira C."/>
            <person name="Osipova E."/>
            <person name="Leigh N.D."/>
            <person name="Simon A."/>
            <person name="Yun M.H."/>
        </authorList>
    </citation>
    <scope>NUCLEOTIDE SEQUENCE</scope>
    <source>
        <strain evidence="2">20211129_DDA</strain>
        <tissue evidence="2">Liver</tissue>
    </source>
</reference>
<evidence type="ECO:0000313" key="3">
    <source>
        <dbReference type="Proteomes" id="UP001066276"/>
    </source>
</evidence>
<dbReference type="PANTHER" id="PTHR19446">
    <property type="entry name" value="REVERSE TRANSCRIPTASES"/>
    <property type="match status" value="1"/>
</dbReference>
<dbReference type="Pfam" id="PF00078">
    <property type="entry name" value="RVT_1"/>
    <property type="match status" value="1"/>
</dbReference>
<comment type="caution">
    <text evidence="2">The sequence shown here is derived from an EMBL/GenBank/DDBJ whole genome shotgun (WGS) entry which is preliminary data.</text>
</comment>
<dbReference type="AlphaFoldDB" id="A0AAV7TDI7"/>
<accession>A0AAV7TDI7</accession>
<sequence>KDSMSCSSYRPISLLNADYKLYTGILAKRLGGAIGNLIHLDQKGFMKGRQLHEVTHKLFAAIDLAEQE</sequence>
<proteinExistence type="predicted"/>
<dbReference type="InterPro" id="IPR000477">
    <property type="entry name" value="RT_dom"/>
</dbReference>
<protein>
    <recommendedName>
        <fullName evidence="1">Reverse transcriptase domain-containing protein</fullName>
    </recommendedName>
</protein>
<evidence type="ECO:0000259" key="1">
    <source>
        <dbReference type="Pfam" id="PF00078"/>
    </source>
</evidence>
<feature type="non-terminal residue" evidence="2">
    <location>
        <position position="68"/>
    </location>
</feature>
<dbReference type="EMBL" id="JANPWB010000007">
    <property type="protein sequence ID" value="KAJ1174389.1"/>
    <property type="molecule type" value="Genomic_DNA"/>
</dbReference>